<organism evidence="1 2">
    <name type="scientific">Brachionus plicatilis</name>
    <name type="common">Marine rotifer</name>
    <name type="synonym">Brachionus muelleri</name>
    <dbReference type="NCBI Taxonomy" id="10195"/>
    <lineage>
        <taxon>Eukaryota</taxon>
        <taxon>Metazoa</taxon>
        <taxon>Spiralia</taxon>
        <taxon>Gnathifera</taxon>
        <taxon>Rotifera</taxon>
        <taxon>Eurotatoria</taxon>
        <taxon>Monogononta</taxon>
        <taxon>Pseudotrocha</taxon>
        <taxon>Ploima</taxon>
        <taxon>Brachionidae</taxon>
        <taxon>Brachionus</taxon>
    </lineage>
</organism>
<reference evidence="1 2" key="1">
    <citation type="journal article" date="2018" name="Sci. Rep.">
        <title>Genomic signatures of local adaptation to the degree of environmental predictability in rotifers.</title>
        <authorList>
            <person name="Franch-Gras L."/>
            <person name="Hahn C."/>
            <person name="Garcia-Roger E.M."/>
            <person name="Carmona M.J."/>
            <person name="Serra M."/>
            <person name="Gomez A."/>
        </authorList>
    </citation>
    <scope>NUCLEOTIDE SEQUENCE [LARGE SCALE GENOMIC DNA]</scope>
    <source>
        <strain evidence="1">HYR1</strain>
    </source>
</reference>
<protein>
    <submittedName>
        <fullName evidence="1">Uncharacterized protein</fullName>
    </submittedName>
</protein>
<evidence type="ECO:0000313" key="2">
    <source>
        <dbReference type="Proteomes" id="UP000276133"/>
    </source>
</evidence>
<comment type="caution">
    <text evidence="1">The sequence shown here is derived from an EMBL/GenBank/DDBJ whole genome shotgun (WGS) entry which is preliminary data.</text>
</comment>
<accession>A0A3M7QTC1</accession>
<name>A0A3M7QTC1_BRAPC</name>
<dbReference type="Proteomes" id="UP000276133">
    <property type="component" value="Unassembled WGS sequence"/>
</dbReference>
<evidence type="ECO:0000313" key="1">
    <source>
        <dbReference type="EMBL" id="RNA14354.1"/>
    </source>
</evidence>
<keyword evidence="2" id="KW-1185">Reference proteome</keyword>
<proteinExistence type="predicted"/>
<dbReference type="AlphaFoldDB" id="A0A3M7QTC1"/>
<gene>
    <name evidence="1" type="ORF">BpHYR1_011297</name>
</gene>
<sequence>MNYLNQNHPQVKSVRFRAMPYHSILTGYMINSQRLIHGLTMSISAPSSTSLSEALMARPVDPDGNW</sequence>
<dbReference type="EMBL" id="REGN01005208">
    <property type="protein sequence ID" value="RNA14354.1"/>
    <property type="molecule type" value="Genomic_DNA"/>
</dbReference>